<gene>
    <name evidence="3" type="ORF">V865_006017</name>
</gene>
<accession>A0AAX4KN65</accession>
<feature type="compositionally biased region" description="Polar residues" evidence="1">
    <location>
        <begin position="418"/>
        <end position="462"/>
    </location>
</feature>
<feature type="compositionally biased region" description="Pro residues" evidence="1">
    <location>
        <begin position="626"/>
        <end position="642"/>
    </location>
</feature>
<sequence length="2106" mass="231537">MSDPEAKQRQLKRRMLEEQLRILDDEERHSTTTMSNTPVTASGSYPPQWAATITNPSSSRHSALSSSIYDASHSQQGSTSRNPHIPPRASSSSWADLSNQNRNQQYHPQPQSSSQSHRPSSVSRSNQQQRAHTQPEARSGHQQQQQQHDDGQYQKQNQNQHQSQPLPYSSGSTRHHSFRDLDSSSTGPSSSISPQFSSALPTPQNATFSTSQTVPLPSERQLHDWLRDCMGQVEGLDTDWRINGKRVDMYKLLASVIRSGGSTEVSSRGWWYMLAKLLNLADDLTPQTVKSSIAKQLQELFLQMLGGLEILWDKTKGTEEREAIPRTRENSNLSGSSTLPTPISATINPGIYSQHQSSALSRHASNSGTEVPSPQQEHHYVDPSKLTLPPKAAKLLSSQQSARGGESTNVRRQSAISTFNSNSAHSNTVNSANYNPRHSPSSFARPTSVASNGTQQSPNIPSQIPLHQPTPSHPPPHRLPDLLTSQNDGGSERTQTSLSSQSHIPPPAKSTSTDMLTSPSQQSSRTVQLRFANKSLGEYQVTNLSSFQELVTSHVLPLPPLEPDSNLQRMTWSSDPLIRYSKRCHELGHSVRKLKAGQASRQISPEELVFWAKLLVIMAGNPSVIPPPVDDRPPSNPPPTTMPNPTSSSITTAGPPGSFTNPVALVPPPSDPNTTAHNQGDQTSTSSQNGQAIGQSTASQSKKRPRKSGDDTAGSHTDTPTVPKKRGRNPGVPNRPKQRITITPAVPSQVESQPVPQSTQVSQNHNNGVPQAPQSQAAPLSQPPTDIVSGTQPTQIEQASAALAFIGAAERVPAKRGRPKGSKTVNRKSLPKQNQNGQESSQLNANIDPTILVPASQPELIPSYSQYDSLAQLSQPPTSFQDLFRSEHENEGVHPSLFAGLAEAGPPASAPASTLPFSTPSRPDQDSSKALETNSVSGGSNRKPLTAEQRADKSAKEKARRQRLKEIQGILAPLMKYKKPPIDPSTRIPLVPNLSPKRRIDLSSPDRASSAQIRAQDMGPTRIIGRTASALSNELSAGSASRVEKTKKYKKKQNVAHDDRATGQTSQAIAVNIDIMNIDPKFTQDDGYEPSPAQVQELARALVESIGPIPDAQVEGEEELHGANDADREGEADSEIPHSRIIQSKKKKRGRPRKEKKIVGASQSQQGSTVLSTPARKSILVVEVPSSKKTARVKFDEEIDGDELDPEAEIEVILNQREESPEYEPSPELEDDGEGEQEIEEIEDEEQDEVEGRRSKRKRDKTTTSKPVFEKIPGSSGRGGFSVVGAASSAAKARWDGIKRRSLDLSPSTSTRISTRETPQASPSISRSARERRTSSVVPIPDLQSRSGSAGRRSNSILGSIRREAQPDPSASRTTKTKSKSQRRVSSVVVNSEAESDDTQEQDEDEGEDELELEGDLEHEDDDVGFAIEIESPKIVRKRVEKKSNASSPVDRAKVVIPISRRRREELISRGHYNALRDDDSDDERSLPRRAHVSLRPMKLTVQRGSRIIRPSSPEPIPLRFMFRPGPALLEPFASILTENSLSNRVHEYPCRWKGCDSILASEELLKRHVENRQHAKQGKEVVSTERWSWNTRRTTERQVVKGKWFYRCLWKGCEQPCFTSEADLLQHLTARHISKVMKCPYEACELTSLNISHLSRHVMKQHDSPSDHPVPLANISIPLPPPSPPTELLPEIARANELTTQRALGSAHRSAFYNNKVKEKVASHCFAGPDPVIHVVHPPHMLEIVDDEDDVIDSTGKEKKRRVQVVVEIPLSKRRKLTEQEKRDRVLRMMNSIDTATVPNAQQHQQDNNNDNQEVQIQNHNVTVGGDNGSYSPSYAYELAPTPWIETDVLMIEDELVLGAPTPAPFPMPWNDQDDDDDEEDEQEANAELQEEEEEEDGDLFREFAEAVQAQAELEVEGPEDPESGRQNGTNEDQQEIDIDTPSRTQHSIIKPNMSTSVFFSPSISTPAIPAASNGVATPTPQRKGSISFPFPPQSRPSPILNNIAASTGVGTNSPLRFGFAERFVATEVPSTFDVQDEPTTATSTVVTSASSSKYTALEEAVQVTQESEEYQNGINTEDVIMDESNAIADDDVVRLNEVQVEMLS</sequence>
<feature type="compositionally biased region" description="Low complexity" evidence="1">
    <location>
        <begin position="1283"/>
        <end position="1292"/>
    </location>
</feature>
<feature type="compositionally biased region" description="Basic and acidic residues" evidence="1">
    <location>
        <begin position="320"/>
        <end position="329"/>
    </location>
</feature>
<feature type="compositionally biased region" description="Polar residues" evidence="1">
    <location>
        <begin position="89"/>
        <end position="102"/>
    </location>
</feature>
<dbReference type="SMART" id="SM00355">
    <property type="entry name" value="ZnF_C2H2"/>
    <property type="match status" value="3"/>
</dbReference>
<feature type="region of interest" description="Disordered" evidence="1">
    <location>
        <begin position="418"/>
        <end position="525"/>
    </location>
</feature>
<feature type="compositionally biased region" description="Low complexity" evidence="1">
    <location>
        <begin position="744"/>
        <end position="763"/>
    </location>
</feature>
<feature type="compositionally biased region" description="Polar residues" evidence="1">
    <location>
        <begin position="1161"/>
        <end position="1172"/>
    </location>
</feature>
<feature type="compositionally biased region" description="Basic residues" evidence="1">
    <location>
        <begin position="1143"/>
        <end position="1156"/>
    </location>
</feature>
<dbReference type="InterPro" id="IPR036431">
    <property type="entry name" value="ARID_dom_sf"/>
</dbReference>
<evidence type="ECO:0000313" key="4">
    <source>
        <dbReference type="Proteomes" id="UP001358614"/>
    </source>
</evidence>
<keyword evidence="4" id="KW-1185">Reference proteome</keyword>
<name>A0AAX4KN65_9TREE</name>
<feature type="region of interest" description="Disordered" evidence="1">
    <location>
        <begin position="626"/>
        <end position="790"/>
    </location>
</feature>
<protein>
    <recommendedName>
        <fullName evidence="2">ARID domain-containing protein</fullName>
    </recommendedName>
</protein>
<feature type="region of interest" description="Disordered" evidence="1">
    <location>
        <begin position="983"/>
        <end position="1013"/>
    </location>
</feature>
<feature type="compositionally biased region" description="Basic and acidic residues" evidence="1">
    <location>
        <begin position="1119"/>
        <end position="1138"/>
    </location>
</feature>
<dbReference type="InterPro" id="IPR013087">
    <property type="entry name" value="Znf_C2H2_type"/>
</dbReference>
<feature type="compositionally biased region" description="Polar residues" evidence="1">
    <location>
        <begin position="31"/>
        <end position="56"/>
    </location>
</feature>
<feature type="compositionally biased region" description="Low complexity" evidence="1">
    <location>
        <begin position="57"/>
        <end position="67"/>
    </location>
</feature>
<feature type="region of interest" description="Disordered" evidence="1">
    <location>
        <begin position="899"/>
        <end position="963"/>
    </location>
</feature>
<evidence type="ECO:0000259" key="2">
    <source>
        <dbReference type="PROSITE" id="PS51011"/>
    </source>
</evidence>
<feature type="region of interest" description="Disordered" evidence="1">
    <location>
        <begin position="1861"/>
        <end position="1899"/>
    </location>
</feature>
<dbReference type="SUPFAM" id="SSF46774">
    <property type="entry name" value="ARID-like"/>
    <property type="match status" value="1"/>
</dbReference>
<feature type="compositionally biased region" description="Acidic residues" evidence="1">
    <location>
        <begin position="1873"/>
        <end position="1899"/>
    </location>
</feature>
<feature type="region of interest" description="Disordered" evidence="1">
    <location>
        <begin position="22"/>
        <end position="215"/>
    </location>
</feature>
<organism evidence="3 4">
    <name type="scientific">Kwoniella europaea PYCC6329</name>
    <dbReference type="NCBI Taxonomy" id="1423913"/>
    <lineage>
        <taxon>Eukaryota</taxon>
        <taxon>Fungi</taxon>
        <taxon>Dikarya</taxon>
        <taxon>Basidiomycota</taxon>
        <taxon>Agaricomycotina</taxon>
        <taxon>Tremellomycetes</taxon>
        <taxon>Tremellales</taxon>
        <taxon>Cryptococcaceae</taxon>
        <taxon>Kwoniella</taxon>
    </lineage>
</organism>
<feature type="compositionally biased region" description="Acidic residues" evidence="1">
    <location>
        <begin position="1197"/>
        <end position="1210"/>
    </location>
</feature>
<dbReference type="Gene3D" id="1.10.150.60">
    <property type="entry name" value="ARID DNA-binding domain"/>
    <property type="match status" value="1"/>
</dbReference>
<feature type="compositionally biased region" description="Polar residues" evidence="1">
    <location>
        <begin position="484"/>
        <end position="525"/>
    </location>
</feature>
<dbReference type="CDD" id="cd16100">
    <property type="entry name" value="ARID"/>
    <property type="match status" value="1"/>
</dbReference>
<feature type="compositionally biased region" description="Polar residues" evidence="1">
    <location>
        <begin position="1305"/>
        <end position="1327"/>
    </location>
</feature>
<dbReference type="GeneID" id="91104818"/>
<feature type="compositionally biased region" description="Polar residues" evidence="1">
    <location>
        <begin position="831"/>
        <end position="845"/>
    </location>
</feature>
<feature type="region of interest" description="Disordered" evidence="1">
    <location>
        <begin position="810"/>
        <end position="845"/>
    </location>
</feature>
<feature type="compositionally biased region" description="Acidic residues" evidence="1">
    <location>
        <begin position="1221"/>
        <end position="1249"/>
    </location>
</feature>
<feature type="region of interest" description="Disordered" evidence="1">
    <location>
        <begin position="1116"/>
        <end position="1428"/>
    </location>
</feature>
<feature type="domain" description="ARID" evidence="2">
    <location>
        <begin position="212"/>
        <end position="313"/>
    </location>
</feature>
<feature type="region of interest" description="Disordered" evidence="1">
    <location>
        <begin position="320"/>
        <end position="385"/>
    </location>
</feature>
<dbReference type="KEGG" id="ker:91104818"/>
<feature type="compositionally biased region" description="Polar residues" evidence="1">
    <location>
        <begin position="672"/>
        <end position="700"/>
    </location>
</feature>
<dbReference type="RefSeq" id="XP_066085877.1">
    <property type="nucleotide sequence ID" value="XM_066229780.1"/>
</dbReference>
<proteinExistence type="predicted"/>
<dbReference type="Proteomes" id="UP001358614">
    <property type="component" value="Chromosome 1"/>
</dbReference>
<dbReference type="Pfam" id="PF01388">
    <property type="entry name" value="ARID"/>
    <property type="match status" value="1"/>
</dbReference>
<feature type="compositionally biased region" description="Acidic residues" evidence="1">
    <location>
        <begin position="1394"/>
        <end position="1424"/>
    </location>
</feature>
<feature type="compositionally biased region" description="Polar residues" evidence="1">
    <location>
        <begin position="930"/>
        <end position="940"/>
    </location>
</feature>
<dbReference type="EMBL" id="CP144089">
    <property type="protein sequence ID" value="WWD07910.1"/>
    <property type="molecule type" value="Genomic_DNA"/>
</dbReference>
<evidence type="ECO:0000313" key="3">
    <source>
        <dbReference type="EMBL" id="WWD07910.1"/>
    </source>
</evidence>
<feature type="compositionally biased region" description="Low complexity" evidence="1">
    <location>
        <begin position="183"/>
        <end position="201"/>
    </location>
</feature>
<feature type="region of interest" description="Disordered" evidence="1">
    <location>
        <begin position="1916"/>
        <end position="1948"/>
    </location>
</feature>
<dbReference type="PROSITE" id="PS51011">
    <property type="entry name" value="ARID"/>
    <property type="match status" value="1"/>
</dbReference>
<feature type="compositionally biased region" description="Basic residues" evidence="1">
    <location>
        <begin position="814"/>
        <end position="830"/>
    </location>
</feature>
<feature type="compositionally biased region" description="Low complexity" evidence="1">
    <location>
        <begin position="770"/>
        <end position="784"/>
    </location>
</feature>
<feature type="compositionally biased region" description="Low complexity" evidence="1">
    <location>
        <begin position="153"/>
        <end position="164"/>
    </location>
</feature>
<dbReference type="InterPro" id="IPR001606">
    <property type="entry name" value="ARID_dom"/>
</dbReference>
<dbReference type="PANTHER" id="PTHR35711">
    <property type="entry name" value="EXPRESSED PROTEIN"/>
    <property type="match status" value="1"/>
</dbReference>
<feature type="compositionally biased region" description="Low complexity" evidence="1">
    <location>
        <begin position="899"/>
        <end position="921"/>
    </location>
</feature>
<reference evidence="3 4" key="1">
    <citation type="submission" date="2024-01" db="EMBL/GenBank/DDBJ databases">
        <title>Comparative genomics of Cryptococcus and Kwoniella reveals pathogenesis evolution and contrasting modes of karyotype evolution via chromosome fusion or intercentromeric recombination.</title>
        <authorList>
            <person name="Coelho M.A."/>
            <person name="David-Palma M."/>
            <person name="Shea T."/>
            <person name="Bowers K."/>
            <person name="McGinley-Smith S."/>
            <person name="Mohammad A.W."/>
            <person name="Gnirke A."/>
            <person name="Yurkov A.M."/>
            <person name="Nowrousian M."/>
            <person name="Sun S."/>
            <person name="Cuomo C.A."/>
            <person name="Heitman J."/>
        </authorList>
    </citation>
    <scope>NUCLEOTIDE SEQUENCE [LARGE SCALE GENOMIC DNA]</scope>
    <source>
        <strain evidence="3 4">PYCC6329</strain>
    </source>
</reference>
<feature type="compositionally biased region" description="Low complexity" evidence="1">
    <location>
        <begin position="1345"/>
        <end position="1356"/>
    </location>
</feature>
<feature type="compositionally biased region" description="Low complexity" evidence="1">
    <location>
        <begin position="103"/>
        <end position="127"/>
    </location>
</feature>
<dbReference type="PROSITE" id="PS00028">
    <property type="entry name" value="ZINC_FINGER_C2H2_1"/>
    <property type="match status" value="1"/>
</dbReference>
<dbReference type="PANTHER" id="PTHR35711:SF1">
    <property type="entry name" value="ECTODERMAL, ISOFORM F"/>
    <property type="match status" value="1"/>
</dbReference>
<evidence type="ECO:0000256" key="1">
    <source>
        <dbReference type="SAM" id="MobiDB-lite"/>
    </source>
</evidence>
<feature type="compositionally biased region" description="Polar residues" evidence="1">
    <location>
        <begin position="68"/>
        <end position="82"/>
    </location>
</feature>
<feature type="compositionally biased region" description="Low complexity" evidence="1">
    <location>
        <begin position="643"/>
        <end position="652"/>
    </location>
</feature>
<dbReference type="GO" id="GO:0003677">
    <property type="term" value="F:DNA binding"/>
    <property type="evidence" value="ECO:0007669"/>
    <property type="project" value="InterPro"/>
</dbReference>
<feature type="compositionally biased region" description="Polar residues" evidence="1">
    <location>
        <begin position="202"/>
        <end position="215"/>
    </location>
</feature>
<feature type="compositionally biased region" description="Polar residues" evidence="1">
    <location>
        <begin position="330"/>
        <end position="375"/>
    </location>
</feature>
<feature type="compositionally biased region" description="Basic and acidic residues" evidence="1">
    <location>
        <begin position="1293"/>
        <end position="1303"/>
    </location>
</feature>